<comment type="subcellular location">
    <subcellularLocation>
        <location evidence="1">Cell membrane</location>
        <topology evidence="1">Multi-pass membrane protein</topology>
    </subcellularLocation>
</comment>
<accession>A0A1G7EJ02</accession>
<proteinExistence type="inferred from homology"/>
<protein>
    <submittedName>
        <fullName evidence="8">Putative oxidoreductase</fullName>
    </submittedName>
</protein>
<evidence type="ECO:0000313" key="8">
    <source>
        <dbReference type="EMBL" id="SDE63649.1"/>
    </source>
</evidence>
<comment type="similarity">
    <text evidence="2">Belongs to the DoxX family.</text>
</comment>
<evidence type="ECO:0000313" key="9">
    <source>
        <dbReference type="Proteomes" id="UP000183685"/>
    </source>
</evidence>
<keyword evidence="4 7" id="KW-0812">Transmembrane</keyword>
<evidence type="ECO:0000256" key="1">
    <source>
        <dbReference type="ARBA" id="ARBA00004651"/>
    </source>
</evidence>
<dbReference type="PANTHER" id="PTHR33452">
    <property type="entry name" value="OXIDOREDUCTASE CATD-RELATED"/>
    <property type="match status" value="1"/>
</dbReference>
<dbReference type="InterPro" id="IPR051907">
    <property type="entry name" value="DoxX-like_oxidoreductase"/>
</dbReference>
<dbReference type="PANTHER" id="PTHR33452:SF1">
    <property type="entry name" value="INNER MEMBRANE PROTEIN YPHA-RELATED"/>
    <property type="match status" value="1"/>
</dbReference>
<dbReference type="OrthoDB" id="9810206at2"/>
<dbReference type="InterPro" id="IPR032808">
    <property type="entry name" value="DoxX"/>
</dbReference>
<feature type="transmembrane region" description="Helical" evidence="7">
    <location>
        <begin position="51"/>
        <end position="69"/>
    </location>
</feature>
<sequence>MDNLLSKFDPFAAPLGRLFLSIIFIGAGFAKVASGGAGMVEYMEAAGVPGFLFWPAAIFELLAGIAILIGFKTRLVAFLLAGFCLVTAVLFHADFADQMQQTMFLKNLAMAGAFLILMRFGGGEFALDNRAASGDS</sequence>
<dbReference type="GO" id="GO:0005886">
    <property type="term" value="C:plasma membrane"/>
    <property type="evidence" value="ECO:0007669"/>
    <property type="project" value="UniProtKB-SubCell"/>
</dbReference>
<feature type="transmembrane region" description="Helical" evidence="7">
    <location>
        <begin position="108"/>
        <end position="127"/>
    </location>
</feature>
<name>A0A1G7EJ02_9PROT</name>
<feature type="transmembrane region" description="Helical" evidence="7">
    <location>
        <begin position="75"/>
        <end position="96"/>
    </location>
</feature>
<organism evidence="8 9">
    <name type="scientific">Kordiimonas lacus</name>
    <dbReference type="NCBI Taxonomy" id="637679"/>
    <lineage>
        <taxon>Bacteria</taxon>
        <taxon>Pseudomonadati</taxon>
        <taxon>Pseudomonadota</taxon>
        <taxon>Alphaproteobacteria</taxon>
        <taxon>Kordiimonadales</taxon>
        <taxon>Kordiimonadaceae</taxon>
        <taxon>Kordiimonas</taxon>
    </lineage>
</organism>
<evidence type="ECO:0000256" key="7">
    <source>
        <dbReference type="SAM" id="Phobius"/>
    </source>
</evidence>
<keyword evidence="3" id="KW-1003">Cell membrane</keyword>
<keyword evidence="6 7" id="KW-0472">Membrane</keyword>
<dbReference type="RefSeq" id="WP_068309251.1">
    <property type="nucleotide sequence ID" value="NZ_FNAK01000008.1"/>
</dbReference>
<dbReference type="STRING" id="637679.GCA_001550055_00906"/>
<evidence type="ECO:0000256" key="6">
    <source>
        <dbReference type="ARBA" id="ARBA00023136"/>
    </source>
</evidence>
<dbReference type="Pfam" id="PF07681">
    <property type="entry name" value="DoxX"/>
    <property type="match status" value="1"/>
</dbReference>
<evidence type="ECO:0000256" key="3">
    <source>
        <dbReference type="ARBA" id="ARBA00022475"/>
    </source>
</evidence>
<reference evidence="8 9" key="1">
    <citation type="submission" date="2016-10" db="EMBL/GenBank/DDBJ databases">
        <authorList>
            <person name="de Groot N.N."/>
        </authorList>
    </citation>
    <scope>NUCLEOTIDE SEQUENCE [LARGE SCALE GENOMIC DNA]</scope>
    <source>
        <strain evidence="8 9">CGMCC 1.9109</strain>
    </source>
</reference>
<evidence type="ECO:0000256" key="2">
    <source>
        <dbReference type="ARBA" id="ARBA00006679"/>
    </source>
</evidence>
<evidence type="ECO:0000256" key="5">
    <source>
        <dbReference type="ARBA" id="ARBA00022989"/>
    </source>
</evidence>
<dbReference type="EMBL" id="FNAK01000008">
    <property type="protein sequence ID" value="SDE63649.1"/>
    <property type="molecule type" value="Genomic_DNA"/>
</dbReference>
<gene>
    <name evidence="8" type="ORF">SAMN04488071_3471</name>
</gene>
<feature type="transmembrane region" description="Helical" evidence="7">
    <location>
        <begin position="12"/>
        <end position="30"/>
    </location>
</feature>
<keyword evidence="5 7" id="KW-1133">Transmembrane helix</keyword>
<dbReference type="AlphaFoldDB" id="A0A1G7EJ02"/>
<keyword evidence="9" id="KW-1185">Reference proteome</keyword>
<dbReference type="Proteomes" id="UP000183685">
    <property type="component" value="Unassembled WGS sequence"/>
</dbReference>
<evidence type="ECO:0000256" key="4">
    <source>
        <dbReference type="ARBA" id="ARBA00022692"/>
    </source>
</evidence>